<feature type="compositionally biased region" description="Basic residues" evidence="7">
    <location>
        <begin position="1150"/>
        <end position="1164"/>
    </location>
</feature>
<evidence type="ECO:0000256" key="5">
    <source>
        <dbReference type="ARBA" id="ARBA00023242"/>
    </source>
</evidence>
<feature type="compositionally biased region" description="Polar residues" evidence="7">
    <location>
        <begin position="100"/>
        <end position="110"/>
    </location>
</feature>
<evidence type="ECO:0000313" key="10">
    <source>
        <dbReference type="Proteomes" id="UP000244855"/>
    </source>
</evidence>
<dbReference type="Proteomes" id="UP000244855">
    <property type="component" value="Unassembled WGS sequence"/>
</dbReference>
<evidence type="ECO:0000256" key="4">
    <source>
        <dbReference type="ARBA" id="ARBA00022895"/>
    </source>
</evidence>
<feature type="region of interest" description="Disordered" evidence="7">
    <location>
        <begin position="1378"/>
        <end position="1439"/>
    </location>
</feature>
<gene>
    <name evidence="9" type="ORF">DM02DRAFT_725329</name>
</gene>
<name>A0A2V1E737_9PLEO</name>
<evidence type="ECO:0000313" key="9">
    <source>
        <dbReference type="EMBL" id="PVI05100.1"/>
    </source>
</evidence>
<keyword evidence="10" id="KW-1185">Reference proteome</keyword>
<feature type="compositionally biased region" description="Basic and acidic residues" evidence="7">
    <location>
        <begin position="1378"/>
        <end position="1397"/>
    </location>
</feature>
<feature type="region of interest" description="Disordered" evidence="7">
    <location>
        <begin position="1"/>
        <end position="33"/>
    </location>
</feature>
<keyword evidence="5" id="KW-0539">Nucleus</keyword>
<feature type="region of interest" description="Disordered" evidence="7">
    <location>
        <begin position="90"/>
        <end position="119"/>
    </location>
</feature>
<evidence type="ECO:0000259" key="8">
    <source>
        <dbReference type="Pfam" id="PF12231"/>
    </source>
</evidence>
<dbReference type="InterPro" id="IPR022031">
    <property type="entry name" value="Rif1_N"/>
</dbReference>
<organism evidence="9 10">
    <name type="scientific">Periconia macrospinosa</name>
    <dbReference type="NCBI Taxonomy" id="97972"/>
    <lineage>
        <taxon>Eukaryota</taxon>
        <taxon>Fungi</taxon>
        <taxon>Dikarya</taxon>
        <taxon>Ascomycota</taxon>
        <taxon>Pezizomycotina</taxon>
        <taxon>Dothideomycetes</taxon>
        <taxon>Pleosporomycetidae</taxon>
        <taxon>Pleosporales</taxon>
        <taxon>Massarineae</taxon>
        <taxon>Periconiaceae</taxon>
        <taxon>Periconia</taxon>
    </lineage>
</organism>
<dbReference type="GO" id="GO:0000723">
    <property type="term" value="P:telomere maintenance"/>
    <property type="evidence" value="ECO:0007669"/>
    <property type="project" value="TreeGrafter"/>
</dbReference>
<feature type="compositionally biased region" description="Low complexity" evidence="7">
    <location>
        <begin position="1661"/>
        <end position="1673"/>
    </location>
</feature>
<keyword evidence="4" id="KW-0779">Telomere</keyword>
<feature type="region of interest" description="Disordered" evidence="7">
    <location>
        <begin position="1453"/>
        <end position="1680"/>
    </location>
</feature>
<evidence type="ECO:0000256" key="2">
    <source>
        <dbReference type="ARBA" id="ARBA00004574"/>
    </source>
</evidence>
<dbReference type="PANTHER" id="PTHR22928">
    <property type="entry name" value="TELOMERE-ASSOCIATED PROTEIN RIF1"/>
    <property type="match status" value="1"/>
</dbReference>
<feature type="region of interest" description="Disordered" evidence="7">
    <location>
        <begin position="1266"/>
        <end position="1286"/>
    </location>
</feature>
<reference evidence="9 10" key="1">
    <citation type="journal article" date="2018" name="Sci. Rep.">
        <title>Comparative genomics provides insights into the lifestyle and reveals functional heterogeneity of dark septate endophytic fungi.</title>
        <authorList>
            <person name="Knapp D.G."/>
            <person name="Nemeth J.B."/>
            <person name="Barry K."/>
            <person name="Hainaut M."/>
            <person name="Henrissat B."/>
            <person name="Johnson J."/>
            <person name="Kuo A."/>
            <person name="Lim J.H.P."/>
            <person name="Lipzen A."/>
            <person name="Nolan M."/>
            <person name="Ohm R.A."/>
            <person name="Tamas L."/>
            <person name="Grigoriev I.V."/>
            <person name="Spatafora J.W."/>
            <person name="Nagy L.G."/>
            <person name="Kovacs G.M."/>
        </authorList>
    </citation>
    <scope>NUCLEOTIDE SEQUENCE [LARGE SCALE GENOMIC DNA]</scope>
    <source>
        <strain evidence="9 10">DSE2036</strain>
    </source>
</reference>
<dbReference type="EMBL" id="KZ805316">
    <property type="protein sequence ID" value="PVI05100.1"/>
    <property type="molecule type" value="Genomic_DNA"/>
</dbReference>
<dbReference type="SUPFAM" id="SSF48371">
    <property type="entry name" value="ARM repeat"/>
    <property type="match status" value="1"/>
</dbReference>
<keyword evidence="3" id="KW-0158">Chromosome</keyword>
<dbReference type="GO" id="GO:0140445">
    <property type="term" value="C:chromosome, telomeric repeat region"/>
    <property type="evidence" value="ECO:0007669"/>
    <property type="project" value="TreeGrafter"/>
</dbReference>
<proteinExistence type="predicted"/>
<feature type="compositionally biased region" description="Polar residues" evidence="7">
    <location>
        <begin position="1507"/>
        <end position="1520"/>
    </location>
</feature>
<feature type="domain" description="Telomere-associated protein Rif1 N-terminal" evidence="8">
    <location>
        <begin position="165"/>
        <end position="533"/>
    </location>
</feature>
<feature type="compositionally biased region" description="Low complexity" evidence="7">
    <location>
        <begin position="1458"/>
        <end position="1479"/>
    </location>
</feature>
<protein>
    <recommendedName>
        <fullName evidence="8">Telomere-associated protein Rif1 N-terminal domain-containing protein</fullName>
    </recommendedName>
</protein>
<dbReference type="STRING" id="97972.A0A2V1E737"/>
<evidence type="ECO:0000256" key="3">
    <source>
        <dbReference type="ARBA" id="ARBA00022454"/>
    </source>
</evidence>
<evidence type="ECO:0000256" key="1">
    <source>
        <dbReference type="ARBA" id="ARBA00004123"/>
    </source>
</evidence>
<feature type="region of interest" description="Disordered" evidence="7">
    <location>
        <begin position="1136"/>
        <end position="1165"/>
    </location>
</feature>
<feature type="compositionally biased region" description="Polar residues" evidence="7">
    <location>
        <begin position="1570"/>
        <end position="1588"/>
    </location>
</feature>
<feature type="compositionally biased region" description="Acidic residues" evidence="7">
    <location>
        <begin position="1409"/>
        <end position="1428"/>
    </location>
</feature>
<dbReference type="GO" id="GO:0005634">
    <property type="term" value="C:nucleus"/>
    <property type="evidence" value="ECO:0007669"/>
    <property type="project" value="UniProtKB-SubCell"/>
</dbReference>
<sequence>MVSPFQSLCARPPTPPPAKLAVHDNNNNHDADQDAEELQDFLNDPFATKDTVSTVVSAAQKLLSTPQSSPASDSAIPLSSASRRKRVLFEPKPSAIPNGAFTQQTSTPLHSSPLRPLPQTRISKPLKSILKPIDPASTPPPADQNAPAHKFKTFAEMLESITKQLASSIRSSRLDAYHSLQRTMQAYDKVPDVQALVDKTGLLTQFIQRDMQAKGTNESGLDSQLVGQALKLLMALLRIAELRSAMDDGFCIFVVERILQIASDKEMPKTIVNTHLATLMQQNFRSKVMTVTRVERILDIIDTIHDRISGQSVLAYRIRIYKKLLQQKPDVMAKHTGKWFRHLVQSLLSTQKDINQSALETTLAAARTIGTDPQVRKSVLSVLNQRKKDGETITKAIITQLTKMLNTDHAVLVPQIWAVLTALLKDSMDRKEFPALDHWLKLFNGCVDAQSDSVRFYGNFAFGVLMYSVDVSENTDAIWSQFLLVLPRHQLQITRPSQKKSLRSESAYCLLLYYSLNPLASYKQLDRYWKEFVVDFWNPPDSTISPVHAAAACRVVSSLLDGSRKPWDLQRALDLRPQTLMQRAELPLLDPRWVRKSLASILPFVETLLDATPWTTGDSKEESAKTMWLSLLHALKAAGSQEVMASAESKDAMAHIVNAVRRMWDTHVAQLALSQQKEDNWANKFCFLVESTIENLGALSFIDKCLAQSQRDGIQVASTPSRSRQPGPRTSPLLYFVDLLVNGSEGKLADAVRIRALELLVVPCFNSQSTRLTKLEMLSDCCAAIISSPEAVVSVAFWAQVGALAKSCLGDQPLDSTIDGSRQLGKEYDIIVQILSWGFAHFSKQPLGKDLLTSFIRTVRREAGEGGLVLAVIEKISERVLNSIPEAKERSGLPFLSILLQNLPKTVTRRTIEQSRQQLYPSVSKSGRHTDFDPYDHLYASITSIGGVVYHQLNVYDAEASREFLGALASSIRSCPITLLAVFLRKIQQPIRLWVEDADKRLQSKEQWLQDLHAEVVNLWNETCAALEKLPKTDNDTLRHLDILVTAGFVSRRRNIVKASVSMWNTTFGKQDSLQYPEQLEQALQKLRNTFTITLPALEPRTEDTVSFYDSDGNVNTPMRRLKSPRVKESPFRIIKNGRKSRSPAVSSAHSRRASARTTPKARLRHDDSQIEFQPIAHPPPLVAQESQVLTERQREMADRQAVTSNLFAAIGTTSSPIAQSTVNAVDDPHEILSDASVASDLLPVQHARTPLRRIAPVGPMDVFVGSSPTPHVRNRTREVNESDQVTMATPTHARMARPNDEVSVLGSSPPRMEKDPIAMDMEYKQFEVPSMSFDEGTTIEEAIENADWQSREPANATSNTPSSTIDLQLNAQFDADMHPQESNDKSTEAAMEHQEASRAGTELPANPDEMDTSYDTEVDEGTTELNEDSAAQVHDADINDISRVEDSFSSYAADAESSQMRTTRSSARQSATSSPAPSINSTKRPRGRPKKIKAESRGRPRKHTPDSNMADTPSITTPVSAKPEVEVLDNIVVASPTIPGRRTRHSLPAGIQSEVPEPLPKRGVRRSASMLSQMETQADTVGDSTPTPKRARANLSQDVSEAKRIPSSQTKQLSYVRVTPRSHSSASKGRARDIASDVAPQVSDGTKPDVVRLEVTQPDQSQSQSQEHSQLSAPREIATPGRSFTERIILTPRSIINQLKSFKDALLRNSQLVLGRREEREIDDTLFDIRREIYAAGRRSEDGKQ</sequence>
<dbReference type="OrthoDB" id="5399929at2759"/>
<comment type="subcellular location">
    <subcellularLocation>
        <location evidence="2">Chromosome</location>
        <location evidence="2">Telomere</location>
    </subcellularLocation>
    <subcellularLocation>
        <location evidence="1">Nucleus</location>
    </subcellularLocation>
</comment>
<dbReference type="Pfam" id="PF12231">
    <property type="entry name" value="Rif1_N"/>
    <property type="match status" value="1"/>
</dbReference>
<evidence type="ECO:0000256" key="7">
    <source>
        <dbReference type="SAM" id="MobiDB-lite"/>
    </source>
</evidence>
<keyword evidence="6" id="KW-0131">Cell cycle</keyword>
<dbReference type="InterPro" id="IPR016024">
    <property type="entry name" value="ARM-type_fold"/>
</dbReference>
<evidence type="ECO:0000256" key="6">
    <source>
        <dbReference type="ARBA" id="ARBA00023306"/>
    </source>
</evidence>
<dbReference type="PANTHER" id="PTHR22928:SF3">
    <property type="entry name" value="TELOMERE-ASSOCIATED PROTEIN RIF1"/>
    <property type="match status" value="1"/>
</dbReference>
<accession>A0A2V1E737</accession>